<accession>A0A2I0ISF8</accession>
<gene>
    <name evidence="1" type="ORF">CRG98_032636</name>
</gene>
<proteinExistence type="predicted"/>
<evidence type="ECO:0000313" key="1">
    <source>
        <dbReference type="EMBL" id="PKI46937.1"/>
    </source>
</evidence>
<evidence type="ECO:0000313" key="2">
    <source>
        <dbReference type="Proteomes" id="UP000233551"/>
    </source>
</evidence>
<comment type="caution">
    <text evidence="1">The sequence shown here is derived from an EMBL/GenBank/DDBJ whole genome shotgun (WGS) entry which is preliminary data.</text>
</comment>
<dbReference type="AlphaFoldDB" id="A0A2I0ISF8"/>
<dbReference type="EMBL" id="PGOL01002563">
    <property type="protein sequence ID" value="PKI46937.1"/>
    <property type="molecule type" value="Genomic_DNA"/>
</dbReference>
<protein>
    <submittedName>
        <fullName evidence="1">Uncharacterized protein</fullName>
    </submittedName>
</protein>
<name>A0A2I0ISF8_PUNGR</name>
<keyword evidence="2" id="KW-1185">Reference proteome</keyword>
<sequence>MDSEKLPNDKLSLVTIPPGSTPVLSPKDIQHMAAKQSILAHNHAGSWVGILKAIHELESVGVMLWIPAQVPNGNFGAERGEYVTPHESHIGYARERSEIYM</sequence>
<reference evidence="1 2" key="1">
    <citation type="submission" date="2017-11" db="EMBL/GenBank/DDBJ databases">
        <title>De-novo sequencing of pomegranate (Punica granatum L.) genome.</title>
        <authorList>
            <person name="Akparov Z."/>
            <person name="Amiraslanov A."/>
            <person name="Hajiyeva S."/>
            <person name="Abbasov M."/>
            <person name="Kaur K."/>
            <person name="Hamwieh A."/>
            <person name="Solovyev V."/>
            <person name="Salamov A."/>
            <person name="Braich B."/>
            <person name="Kosarev P."/>
            <person name="Mahmoud A."/>
            <person name="Hajiyev E."/>
            <person name="Babayeva S."/>
            <person name="Izzatullayeva V."/>
            <person name="Mammadov A."/>
            <person name="Mammadov A."/>
            <person name="Sharifova S."/>
            <person name="Ojaghi J."/>
            <person name="Eynullazada K."/>
            <person name="Bayramov B."/>
            <person name="Abdulazimova A."/>
            <person name="Shahmuradov I."/>
        </authorList>
    </citation>
    <scope>NUCLEOTIDE SEQUENCE [LARGE SCALE GENOMIC DNA]</scope>
    <source>
        <strain evidence="2">cv. AG2017</strain>
        <tissue evidence="1">Leaf</tissue>
    </source>
</reference>
<organism evidence="1 2">
    <name type="scientific">Punica granatum</name>
    <name type="common">Pomegranate</name>
    <dbReference type="NCBI Taxonomy" id="22663"/>
    <lineage>
        <taxon>Eukaryota</taxon>
        <taxon>Viridiplantae</taxon>
        <taxon>Streptophyta</taxon>
        <taxon>Embryophyta</taxon>
        <taxon>Tracheophyta</taxon>
        <taxon>Spermatophyta</taxon>
        <taxon>Magnoliopsida</taxon>
        <taxon>eudicotyledons</taxon>
        <taxon>Gunneridae</taxon>
        <taxon>Pentapetalae</taxon>
        <taxon>rosids</taxon>
        <taxon>malvids</taxon>
        <taxon>Myrtales</taxon>
        <taxon>Lythraceae</taxon>
        <taxon>Punica</taxon>
    </lineage>
</organism>
<dbReference type="Proteomes" id="UP000233551">
    <property type="component" value="Unassembled WGS sequence"/>
</dbReference>